<dbReference type="PANTHER" id="PTHR11662">
    <property type="entry name" value="SOLUTE CARRIER FAMILY 17"/>
    <property type="match status" value="1"/>
</dbReference>
<name>A0A914S034_PAREQ</name>
<feature type="transmembrane region" description="Helical" evidence="5">
    <location>
        <begin position="308"/>
        <end position="330"/>
    </location>
</feature>
<feature type="transmembrane region" description="Helical" evidence="5">
    <location>
        <begin position="89"/>
        <end position="108"/>
    </location>
</feature>
<keyword evidence="6" id="KW-1185">Reference proteome</keyword>
<evidence type="ECO:0000256" key="2">
    <source>
        <dbReference type="ARBA" id="ARBA00022692"/>
    </source>
</evidence>
<organism evidence="6 7">
    <name type="scientific">Parascaris equorum</name>
    <name type="common">Equine roundworm</name>
    <dbReference type="NCBI Taxonomy" id="6256"/>
    <lineage>
        <taxon>Eukaryota</taxon>
        <taxon>Metazoa</taxon>
        <taxon>Ecdysozoa</taxon>
        <taxon>Nematoda</taxon>
        <taxon>Chromadorea</taxon>
        <taxon>Rhabditida</taxon>
        <taxon>Spirurina</taxon>
        <taxon>Ascaridomorpha</taxon>
        <taxon>Ascaridoidea</taxon>
        <taxon>Ascarididae</taxon>
        <taxon>Parascaris</taxon>
    </lineage>
</organism>
<sequence>MATVHPVIDKLPTKLNYRWFPSFRMMTATLLCLCFASVHMMNSNMGMAIVCMVNSTEFIDLNFTENRLADDVEEDRAPKLNWSAEEQGYIFSAFNLGLLAMLGTGALCGQSFLFGGWPSIFYLSATTGIVFVIIYIAIGADKPSKQNFISDAELKYILSLNSSEEFGKKRIERKIPWMEILKSSPVWAAVIAVICHEFPLMTMIMFLPSYLHDVHHYTATENGILSALPTASLWISKIFSSYLNTFLQRRTKLRRTNICKLLNTIASCGLAIFLFASTTLDASHASLAVVFLCASMASAGLHTPGCQTALVSLAPAFSGAITGLAFFFVASSEWNTVFFISTLVALVPVVVFNIWGSADVQVNLLKFISLFLKQHLIVSNEHSCTRK</sequence>
<dbReference type="GO" id="GO:0006820">
    <property type="term" value="P:monoatomic anion transport"/>
    <property type="evidence" value="ECO:0007669"/>
    <property type="project" value="TreeGrafter"/>
</dbReference>
<dbReference type="Proteomes" id="UP000887564">
    <property type="component" value="Unplaced"/>
</dbReference>
<reference evidence="7" key="1">
    <citation type="submission" date="2022-11" db="UniProtKB">
        <authorList>
            <consortium name="WormBaseParasite"/>
        </authorList>
    </citation>
    <scope>IDENTIFICATION</scope>
</reference>
<dbReference type="FunFam" id="1.20.1250.20:FF:000532">
    <property type="entry name" value="SLC (SoLute Carrier) homolog"/>
    <property type="match status" value="1"/>
</dbReference>
<keyword evidence="2 5" id="KW-0812">Transmembrane</keyword>
<dbReference type="Gene3D" id="1.20.1250.20">
    <property type="entry name" value="MFS general substrate transporter like domains"/>
    <property type="match status" value="1"/>
</dbReference>
<feature type="transmembrane region" description="Helical" evidence="5">
    <location>
        <begin position="282"/>
        <end position="301"/>
    </location>
</feature>
<dbReference type="GO" id="GO:0016020">
    <property type="term" value="C:membrane"/>
    <property type="evidence" value="ECO:0007669"/>
    <property type="project" value="UniProtKB-SubCell"/>
</dbReference>
<keyword evidence="4 5" id="KW-0472">Membrane</keyword>
<dbReference type="Pfam" id="PF07690">
    <property type="entry name" value="MFS_1"/>
    <property type="match status" value="1"/>
</dbReference>
<evidence type="ECO:0000313" key="6">
    <source>
        <dbReference type="Proteomes" id="UP000887564"/>
    </source>
</evidence>
<protein>
    <submittedName>
        <fullName evidence="7">Sialin</fullName>
    </submittedName>
</protein>
<dbReference type="PANTHER" id="PTHR11662:SF331">
    <property type="entry name" value="MAJOR FACILITATOR SUPERFAMILY (MFS) PROFILE DOMAIN-CONTAINING PROTEIN"/>
    <property type="match status" value="1"/>
</dbReference>
<dbReference type="GO" id="GO:0022857">
    <property type="term" value="F:transmembrane transporter activity"/>
    <property type="evidence" value="ECO:0007669"/>
    <property type="project" value="InterPro"/>
</dbReference>
<accession>A0A914S034</accession>
<feature type="transmembrane region" description="Helical" evidence="5">
    <location>
        <begin position="186"/>
        <end position="207"/>
    </location>
</feature>
<evidence type="ECO:0000256" key="4">
    <source>
        <dbReference type="ARBA" id="ARBA00023136"/>
    </source>
</evidence>
<dbReference type="InterPro" id="IPR036259">
    <property type="entry name" value="MFS_trans_sf"/>
</dbReference>
<evidence type="ECO:0000256" key="3">
    <source>
        <dbReference type="ARBA" id="ARBA00022989"/>
    </source>
</evidence>
<feature type="transmembrane region" description="Helical" evidence="5">
    <location>
        <begin position="258"/>
        <end position="276"/>
    </location>
</feature>
<dbReference type="WBParaSite" id="PEQ_0001049401-mRNA-1">
    <property type="protein sequence ID" value="PEQ_0001049401-mRNA-1"/>
    <property type="gene ID" value="PEQ_0001049401"/>
</dbReference>
<evidence type="ECO:0000313" key="7">
    <source>
        <dbReference type="WBParaSite" id="PEQ_0001049401-mRNA-1"/>
    </source>
</evidence>
<dbReference type="InterPro" id="IPR050382">
    <property type="entry name" value="MFS_Na/Anion_cotransporter"/>
</dbReference>
<dbReference type="AlphaFoldDB" id="A0A914S034"/>
<feature type="transmembrane region" description="Helical" evidence="5">
    <location>
        <begin position="336"/>
        <end position="356"/>
    </location>
</feature>
<evidence type="ECO:0000256" key="1">
    <source>
        <dbReference type="ARBA" id="ARBA00004141"/>
    </source>
</evidence>
<keyword evidence="3 5" id="KW-1133">Transmembrane helix</keyword>
<evidence type="ECO:0000256" key="5">
    <source>
        <dbReference type="SAM" id="Phobius"/>
    </source>
</evidence>
<dbReference type="SUPFAM" id="SSF103473">
    <property type="entry name" value="MFS general substrate transporter"/>
    <property type="match status" value="1"/>
</dbReference>
<feature type="transmembrane region" description="Helical" evidence="5">
    <location>
        <begin position="120"/>
        <end position="138"/>
    </location>
</feature>
<comment type="subcellular location">
    <subcellularLocation>
        <location evidence="1">Membrane</location>
        <topology evidence="1">Multi-pass membrane protein</topology>
    </subcellularLocation>
</comment>
<dbReference type="InterPro" id="IPR011701">
    <property type="entry name" value="MFS"/>
</dbReference>
<proteinExistence type="predicted"/>